<keyword evidence="2" id="KW-1185">Reference proteome</keyword>
<dbReference type="Pfam" id="PF12689">
    <property type="entry name" value="Acid_PPase"/>
    <property type="match status" value="1"/>
</dbReference>
<evidence type="ECO:0000313" key="2">
    <source>
        <dbReference type="Proteomes" id="UP001651158"/>
    </source>
</evidence>
<gene>
    <name evidence="1" type="ORF">TcWFU_005291</name>
</gene>
<organism evidence="1 2">
    <name type="scientific">Taenia crassiceps</name>
    <dbReference type="NCBI Taxonomy" id="6207"/>
    <lineage>
        <taxon>Eukaryota</taxon>
        <taxon>Metazoa</taxon>
        <taxon>Spiralia</taxon>
        <taxon>Lophotrochozoa</taxon>
        <taxon>Platyhelminthes</taxon>
        <taxon>Cestoda</taxon>
        <taxon>Eucestoda</taxon>
        <taxon>Cyclophyllidea</taxon>
        <taxon>Taeniidae</taxon>
        <taxon>Taenia</taxon>
    </lineage>
</organism>
<dbReference type="InterPro" id="IPR023214">
    <property type="entry name" value="HAD_sf"/>
</dbReference>
<evidence type="ECO:0000313" key="1">
    <source>
        <dbReference type="EMBL" id="KAL5105200.1"/>
    </source>
</evidence>
<proteinExistence type="predicted"/>
<protein>
    <submittedName>
        <fullName evidence="1">Magnesium-dependent phosphatase 1</fullName>
    </submittedName>
</protein>
<dbReference type="SUPFAM" id="SSF56784">
    <property type="entry name" value="HAD-like"/>
    <property type="match status" value="1"/>
</dbReference>
<name>A0ABR4Q6F6_9CEST</name>
<dbReference type="PANTHER" id="PTHR17901:SF14">
    <property type="entry name" value="MAGNESIUM-DEPENDENT PHOSPHATASE 1"/>
    <property type="match status" value="1"/>
</dbReference>
<dbReference type="PANTHER" id="PTHR17901">
    <property type="entry name" value="MAGNESIUM-DEPENDENT PHOSPHATASE 1 MDP1"/>
    <property type="match status" value="1"/>
</dbReference>
<dbReference type="Proteomes" id="UP001651158">
    <property type="component" value="Unassembled WGS sequence"/>
</dbReference>
<comment type="caution">
    <text evidence="1">The sequence shown here is derived from an EMBL/GenBank/DDBJ whole genome shotgun (WGS) entry which is preliminary data.</text>
</comment>
<dbReference type="Gene3D" id="3.40.50.1000">
    <property type="entry name" value="HAD superfamily/HAD-like"/>
    <property type="match status" value="1"/>
</dbReference>
<dbReference type="EMBL" id="JAKROA010000009">
    <property type="protein sequence ID" value="KAL5105200.1"/>
    <property type="molecule type" value="Genomic_DNA"/>
</dbReference>
<reference evidence="1 2" key="1">
    <citation type="journal article" date="2022" name="Front. Cell. Infect. Microbiol.">
        <title>The Genomes of Two Strains of Taenia crassiceps the Animal Model for the Study of Human Cysticercosis.</title>
        <authorList>
            <person name="Bobes R.J."/>
            <person name="Estrada K."/>
            <person name="Rios-Valencia D.G."/>
            <person name="Calderon-Gallegos A."/>
            <person name="de la Torre P."/>
            <person name="Carrero J.C."/>
            <person name="Sanchez-Flores A."/>
            <person name="Laclette J.P."/>
        </authorList>
    </citation>
    <scope>NUCLEOTIDE SEQUENCE [LARGE SCALE GENOMIC DNA]</scope>
    <source>
        <strain evidence="1">WFUcys</strain>
    </source>
</reference>
<accession>A0ABR4Q6F6</accession>
<dbReference type="InterPro" id="IPR036412">
    <property type="entry name" value="HAD-like_sf"/>
</dbReference>
<sequence>MVFTSLLRKPGLIVFDLDCTLWPFDCDDYFDSRLYERGGSVYDGSDTPIKPYPHSEIVLSRIKQEPGVKLGVASMTSSPRVGHKLIKLFGWDRYFDYVEIYPVSKTKHFKTLASPSTKCSSSTISHSISVKWAVSVFILCLFAMVSTSPSCDLPSRSLPLFAPASSREELILTFRRPVSQFLHFVTLCYLLLDPYVACSFCIEMVGFLNTSELGPPRVLVVVVLLGRRVRCTSLAKLAWATPVARRSEPEVLKL</sequence>
<dbReference type="InterPro" id="IPR010036">
    <property type="entry name" value="MDP_1_eu_arc"/>
</dbReference>